<dbReference type="EMBL" id="CAJHIT010000006">
    <property type="protein sequence ID" value="CAD6502818.1"/>
    <property type="molecule type" value="Genomic_DNA"/>
</dbReference>
<evidence type="ECO:0000313" key="2">
    <source>
        <dbReference type="Proteomes" id="UP000683417"/>
    </source>
</evidence>
<comment type="caution">
    <text evidence="1">The sequence shown here is derived from an EMBL/GenBank/DDBJ whole genome shotgun (WGS) entry which is preliminary data.</text>
</comment>
<evidence type="ECO:0000313" key="1">
    <source>
        <dbReference type="EMBL" id="CAD6502818.1"/>
    </source>
</evidence>
<name>A0A9W4D1X7_BLUGR</name>
<reference evidence="1" key="1">
    <citation type="submission" date="2020-10" db="EMBL/GenBank/DDBJ databases">
        <authorList>
            <person name="Muller C M."/>
        </authorList>
    </citation>
    <scope>NUCLEOTIDE SEQUENCE</scope>
    <source>
        <strain evidence="1">THUN-12</strain>
    </source>
</reference>
<gene>
    <name evidence="1" type="ORF">BGTH12_LOCUS4176</name>
</gene>
<protein>
    <submittedName>
        <fullName evidence="1">BgTH12-05407</fullName>
    </submittedName>
</protein>
<organism evidence="1 2">
    <name type="scientific">Blumeria graminis f. sp. triticale</name>
    <dbReference type="NCBI Taxonomy" id="1689686"/>
    <lineage>
        <taxon>Eukaryota</taxon>
        <taxon>Fungi</taxon>
        <taxon>Dikarya</taxon>
        <taxon>Ascomycota</taxon>
        <taxon>Pezizomycotina</taxon>
        <taxon>Leotiomycetes</taxon>
        <taxon>Erysiphales</taxon>
        <taxon>Erysiphaceae</taxon>
        <taxon>Blumeria</taxon>
    </lineage>
</organism>
<sequence length="17" mass="1869">MQSIAFRNTQASLEEGS</sequence>
<accession>A0A9W4D1X7</accession>
<dbReference type="Proteomes" id="UP000683417">
    <property type="component" value="Unassembled WGS sequence"/>
</dbReference>
<proteinExistence type="predicted"/>
<dbReference type="AlphaFoldDB" id="A0A9W4D1X7"/>